<proteinExistence type="predicted"/>
<organism evidence="2 3">
    <name type="scientific">Marchantia polymorpha</name>
    <name type="common">Common liverwort</name>
    <name type="synonym">Marchantia aquatica</name>
    <dbReference type="NCBI Taxonomy" id="3197"/>
    <lineage>
        <taxon>Eukaryota</taxon>
        <taxon>Viridiplantae</taxon>
        <taxon>Streptophyta</taxon>
        <taxon>Embryophyta</taxon>
        <taxon>Marchantiophyta</taxon>
        <taxon>Marchantiopsida</taxon>
        <taxon>Marchantiidae</taxon>
        <taxon>Marchantiales</taxon>
        <taxon>Marchantiaceae</taxon>
        <taxon>Marchantia</taxon>
    </lineage>
</organism>
<dbReference type="Proteomes" id="UP000244005">
    <property type="component" value="Unassembled WGS sequence"/>
</dbReference>
<dbReference type="AlphaFoldDB" id="A0A2R6WNJ9"/>
<dbReference type="Gramene" id="Mp5g15650.1">
    <property type="protein sequence ID" value="Mp5g15650.1.cds1"/>
    <property type="gene ID" value="Mp5g15650"/>
</dbReference>
<evidence type="ECO:0000256" key="1">
    <source>
        <dbReference type="SAM" id="MobiDB-lite"/>
    </source>
</evidence>
<name>A0A2R6WNJ9_MARPO</name>
<dbReference type="EMBL" id="KZ772743">
    <property type="protein sequence ID" value="PTQ35429.1"/>
    <property type="molecule type" value="Genomic_DNA"/>
</dbReference>
<evidence type="ECO:0000313" key="3">
    <source>
        <dbReference type="Proteomes" id="UP000244005"/>
    </source>
</evidence>
<evidence type="ECO:0000313" key="2">
    <source>
        <dbReference type="EMBL" id="PTQ35429.1"/>
    </source>
</evidence>
<sequence length="156" mass="17635">MEPCAEGGRGFVRMIVRAGPMCRGAEVRPPEARKLPLAPDIRTLVSPPRQYFGPRPQTPDQSRLDQTRADQIRLEQTGARAERTRNRRVLLTETIGLSSPVPELLLLLPSLKGLWLLREQKSSRISPAWFRLRRCFLALISCALFSSFDAASLWLL</sequence>
<accession>A0A2R6WNJ9</accession>
<gene>
    <name evidence="2" type="ORF">MARPO_0071s0045</name>
</gene>
<feature type="region of interest" description="Disordered" evidence="1">
    <location>
        <begin position="46"/>
        <end position="67"/>
    </location>
</feature>
<keyword evidence="3" id="KW-1185">Reference proteome</keyword>
<reference evidence="3" key="1">
    <citation type="journal article" date="2017" name="Cell">
        <title>Insights into land plant evolution garnered from the Marchantia polymorpha genome.</title>
        <authorList>
            <person name="Bowman J.L."/>
            <person name="Kohchi T."/>
            <person name="Yamato K.T."/>
            <person name="Jenkins J."/>
            <person name="Shu S."/>
            <person name="Ishizaki K."/>
            <person name="Yamaoka S."/>
            <person name="Nishihama R."/>
            <person name="Nakamura Y."/>
            <person name="Berger F."/>
            <person name="Adam C."/>
            <person name="Aki S.S."/>
            <person name="Althoff F."/>
            <person name="Araki T."/>
            <person name="Arteaga-Vazquez M.A."/>
            <person name="Balasubrmanian S."/>
            <person name="Barry K."/>
            <person name="Bauer D."/>
            <person name="Boehm C.R."/>
            <person name="Briginshaw L."/>
            <person name="Caballero-Perez J."/>
            <person name="Catarino B."/>
            <person name="Chen F."/>
            <person name="Chiyoda S."/>
            <person name="Chovatia M."/>
            <person name="Davies K.M."/>
            <person name="Delmans M."/>
            <person name="Demura T."/>
            <person name="Dierschke T."/>
            <person name="Dolan L."/>
            <person name="Dorantes-Acosta A.E."/>
            <person name="Eklund D.M."/>
            <person name="Florent S.N."/>
            <person name="Flores-Sandoval E."/>
            <person name="Fujiyama A."/>
            <person name="Fukuzawa H."/>
            <person name="Galik B."/>
            <person name="Grimanelli D."/>
            <person name="Grimwood J."/>
            <person name="Grossniklaus U."/>
            <person name="Hamada T."/>
            <person name="Haseloff J."/>
            <person name="Hetherington A.J."/>
            <person name="Higo A."/>
            <person name="Hirakawa Y."/>
            <person name="Hundley H.N."/>
            <person name="Ikeda Y."/>
            <person name="Inoue K."/>
            <person name="Inoue S.I."/>
            <person name="Ishida S."/>
            <person name="Jia Q."/>
            <person name="Kakita M."/>
            <person name="Kanazawa T."/>
            <person name="Kawai Y."/>
            <person name="Kawashima T."/>
            <person name="Kennedy M."/>
            <person name="Kinose K."/>
            <person name="Kinoshita T."/>
            <person name="Kohara Y."/>
            <person name="Koide E."/>
            <person name="Komatsu K."/>
            <person name="Kopischke S."/>
            <person name="Kubo M."/>
            <person name="Kyozuka J."/>
            <person name="Lagercrantz U."/>
            <person name="Lin S.S."/>
            <person name="Lindquist E."/>
            <person name="Lipzen A.M."/>
            <person name="Lu C.W."/>
            <person name="De Luna E."/>
            <person name="Martienssen R.A."/>
            <person name="Minamino N."/>
            <person name="Mizutani M."/>
            <person name="Mizutani M."/>
            <person name="Mochizuki N."/>
            <person name="Monte I."/>
            <person name="Mosher R."/>
            <person name="Nagasaki H."/>
            <person name="Nakagami H."/>
            <person name="Naramoto S."/>
            <person name="Nishitani K."/>
            <person name="Ohtani M."/>
            <person name="Okamoto T."/>
            <person name="Okumura M."/>
            <person name="Phillips J."/>
            <person name="Pollak B."/>
            <person name="Reinders A."/>
            <person name="Rovekamp M."/>
            <person name="Sano R."/>
            <person name="Sawa S."/>
            <person name="Schmid M.W."/>
            <person name="Shirakawa M."/>
            <person name="Solano R."/>
            <person name="Spunde A."/>
            <person name="Suetsugu N."/>
            <person name="Sugano S."/>
            <person name="Sugiyama A."/>
            <person name="Sun R."/>
            <person name="Suzuki Y."/>
            <person name="Takenaka M."/>
            <person name="Takezawa D."/>
            <person name="Tomogane H."/>
            <person name="Tsuzuki M."/>
            <person name="Ueda T."/>
            <person name="Umeda M."/>
            <person name="Ward J.M."/>
            <person name="Watanabe Y."/>
            <person name="Yazaki K."/>
            <person name="Yokoyama R."/>
            <person name="Yoshitake Y."/>
            <person name="Yotsui I."/>
            <person name="Zachgo S."/>
            <person name="Schmutz J."/>
        </authorList>
    </citation>
    <scope>NUCLEOTIDE SEQUENCE [LARGE SCALE GENOMIC DNA]</scope>
    <source>
        <strain evidence="3">Tak-1</strain>
    </source>
</reference>
<protein>
    <submittedName>
        <fullName evidence="2">Uncharacterized protein</fullName>
    </submittedName>
</protein>